<organism evidence="1">
    <name type="scientific">Roseihalotalea indica</name>
    <dbReference type="NCBI Taxonomy" id="2867963"/>
    <lineage>
        <taxon>Bacteria</taxon>
        <taxon>Pseudomonadati</taxon>
        <taxon>Bacteroidota</taxon>
        <taxon>Cytophagia</taxon>
        <taxon>Cytophagales</taxon>
        <taxon>Catalimonadaceae</taxon>
        <taxon>Roseihalotalea</taxon>
    </lineage>
</organism>
<reference evidence="1" key="1">
    <citation type="journal article" date="2023" name="Comput. Struct. Biotechnol. J.">
        <title>Discovery of a novel marine Bacteroidetes with a rich repertoire of carbohydrate-active enzymes.</title>
        <authorList>
            <person name="Chen B."/>
            <person name="Liu G."/>
            <person name="Chen Q."/>
            <person name="Wang H."/>
            <person name="Liu L."/>
            <person name="Tang K."/>
        </authorList>
    </citation>
    <scope>NUCLEOTIDE SEQUENCE</scope>
    <source>
        <strain evidence="1">TK19036</strain>
    </source>
</reference>
<reference evidence="1" key="2">
    <citation type="journal article" date="2024" name="Antonie Van Leeuwenhoek">
        <title>Roseihalotalea indica gen. nov., sp. nov., a halophilic Bacteroidetes from mesopelagic Southwest Indian Ocean with higher carbohydrate metabolic potential.</title>
        <authorList>
            <person name="Chen B."/>
            <person name="Zhang M."/>
            <person name="Lin D."/>
            <person name="Ye J."/>
            <person name="Tang K."/>
        </authorList>
    </citation>
    <scope>NUCLEOTIDE SEQUENCE</scope>
    <source>
        <strain evidence="1">TK19036</strain>
    </source>
</reference>
<dbReference type="SUPFAM" id="SSF52402">
    <property type="entry name" value="Adenine nucleotide alpha hydrolases-like"/>
    <property type="match status" value="1"/>
</dbReference>
<accession>A0AA49JJ79</accession>
<protein>
    <submittedName>
        <fullName evidence="1">Universal stress protein</fullName>
    </submittedName>
</protein>
<dbReference type="AlphaFoldDB" id="A0AA49JJ79"/>
<name>A0AA49JJ79_9BACT</name>
<gene>
    <name evidence="1" type="ORF">K4G66_09345</name>
</gene>
<evidence type="ECO:0000313" key="1">
    <source>
        <dbReference type="EMBL" id="WKN38907.1"/>
    </source>
</evidence>
<dbReference type="EMBL" id="CP120682">
    <property type="protein sequence ID" value="WKN38907.1"/>
    <property type="molecule type" value="Genomic_DNA"/>
</dbReference>
<dbReference type="Gene3D" id="3.40.50.12370">
    <property type="match status" value="1"/>
</dbReference>
<sequence length="275" mass="31699">MKIIAVPTDFSFQTLRVMQSALQLFPNETIHFLLFSISELPTDTQDLLFLPSQKEQFTIEIRENFGKGINLLKKAHSYQIEQVVYDHFWGSLSGVIRQLSSNHSIDLLLLPQSEDSKKYDEQARELIQACPCPLLFIPDTFTSKYPSKVGWIVQDDFNANVYLQASQSLFFDETVETLFMTAVSGQNHNALKEHMWRLLDLHAASPKLSFAFNRQAKSTRDFLETTLSHQVDLLLLQQRRRNLSFKKKDMLIEEISLLSPVPVLIFPHNHFIKAA</sequence>
<proteinExistence type="predicted"/>